<sequence length="291" mass="29813">MTDRATALAGAAILFASISVNLGAAIAKGLFPQIGPEGVAALRSLIAAPVLLALFRPWRSPVTAGQWRWLVLYGAALGVMNLLIYWAFERIPIGLAVTIEIAGPLSVVLLTSRTTRDFLWLALAVGGLLLLVPWQPSAHALDPVGIACALGAALCWALYIVLGRRAAQVRGSSAVAIGMCVACVVTLPFGIAGAGAKLFGPALPAAAAVALLSSALPYLLEITALERVSSRVFGALTSCAPAIAALMGWLVLGEELRPLQGLAVVLMIAASAGCSLAARPAVPKATEAIPN</sequence>
<accession>A0AAJ5X6H6</accession>
<dbReference type="InterPro" id="IPR050638">
    <property type="entry name" value="AA-Vitamin_Transporters"/>
</dbReference>
<dbReference type="Pfam" id="PF00892">
    <property type="entry name" value="EamA"/>
    <property type="match status" value="1"/>
</dbReference>
<evidence type="ECO:0000256" key="5">
    <source>
        <dbReference type="ARBA" id="ARBA00023136"/>
    </source>
</evidence>
<feature type="transmembrane region" description="Helical" evidence="6">
    <location>
        <begin position="40"/>
        <end position="58"/>
    </location>
</feature>
<keyword evidence="5 6" id="KW-0472">Membrane</keyword>
<dbReference type="Proteomes" id="UP001218362">
    <property type="component" value="Chromosome"/>
</dbReference>
<organism evidence="8 9">
    <name type="scientific">Candidatus Andeanibacterium colombiense</name>
    <dbReference type="NCBI Taxonomy" id="3121345"/>
    <lineage>
        <taxon>Bacteria</taxon>
        <taxon>Pseudomonadati</taxon>
        <taxon>Pseudomonadota</taxon>
        <taxon>Alphaproteobacteria</taxon>
        <taxon>Sphingomonadales</taxon>
        <taxon>Sphingomonadaceae</taxon>
        <taxon>Candidatus Andeanibacterium</taxon>
    </lineage>
</organism>
<dbReference type="InterPro" id="IPR037185">
    <property type="entry name" value="EmrE-like"/>
</dbReference>
<dbReference type="EMBL" id="CP119316">
    <property type="protein sequence ID" value="WEK46722.1"/>
    <property type="molecule type" value="Genomic_DNA"/>
</dbReference>
<keyword evidence="4 6" id="KW-1133">Transmembrane helix</keyword>
<protein>
    <submittedName>
        <fullName evidence="8">EamA family transporter</fullName>
    </submittedName>
</protein>
<evidence type="ECO:0000256" key="2">
    <source>
        <dbReference type="ARBA" id="ARBA00007362"/>
    </source>
</evidence>
<evidence type="ECO:0000256" key="4">
    <source>
        <dbReference type="ARBA" id="ARBA00022989"/>
    </source>
</evidence>
<dbReference type="KEGG" id="acob:P0Y56_00030"/>
<comment type="similarity">
    <text evidence="2">Belongs to the EamA transporter family.</text>
</comment>
<feature type="transmembrane region" description="Helical" evidence="6">
    <location>
        <begin position="70"/>
        <end position="87"/>
    </location>
</feature>
<evidence type="ECO:0000256" key="6">
    <source>
        <dbReference type="SAM" id="Phobius"/>
    </source>
</evidence>
<evidence type="ECO:0000256" key="3">
    <source>
        <dbReference type="ARBA" id="ARBA00022692"/>
    </source>
</evidence>
<proteinExistence type="inferred from homology"/>
<gene>
    <name evidence="8" type="ORF">P0Y56_00030</name>
</gene>
<feature type="transmembrane region" description="Helical" evidence="6">
    <location>
        <begin position="93"/>
        <end position="111"/>
    </location>
</feature>
<dbReference type="GO" id="GO:0016020">
    <property type="term" value="C:membrane"/>
    <property type="evidence" value="ECO:0007669"/>
    <property type="project" value="UniProtKB-SubCell"/>
</dbReference>
<feature type="transmembrane region" description="Helical" evidence="6">
    <location>
        <begin position="174"/>
        <end position="196"/>
    </location>
</feature>
<feature type="domain" description="EamA" evidence="7">
    <location>
        <begin position="145"/>
        <end position="272"/>
    </location>
</feature>
<feature type="transmembrane region" description="Helical" evidence="6">
    <location>
        <begin position="202"/>
        <end position="220"/>
    </location>
</feature>
<comment type="subcellular location">
    <subcellularLocation>
        <location evidence="1">Membrane</location>
        <topology evidence="1">Multi-pass membrane protein</topology>
    </subcellularLocation>
</comment>
<name>A0AAJ5X6H6_9SPHN</name>
<feature type="transmembrane region" description="Helical" evidence="6">
    <location>
        <begin position="232"/>
        <end position="252"/>
    </location>
</feature>
<evidence type="ECO:0000256" key="1">
    <source>
        <dbReference type="ARBA" id="ARBA00004141"/>
    </source>
</evidence>
<feature type="transmembrane region" description="Helical" evidence="6">
    <location>
        <begin position="118"/>
        <end position="134"/>
    </location>
</feature>
<dbReference type="SUPFAM" id="SSF103481">
    <property type="entry name" value="Multidrug resistance efflux transporter EmrE"/>
    <property type="match status" value="2"/>
</dbReference>
<keyword evidence="3 6" id="KW-0812">Transmembrane</keyword>
<dbReference type="PANTHER" id="PTHR32322:SF2">
    <property type="entry name" value="EAMA DOMAIN-CONTAINING PROTEIN"/>
    <property type="match status" value="1"/>
</dbReference>
<feature type="transmembrane region" description="Helical" evidence="6">
    <location>
        <begin position="140"/>
        <end position="162"/>
    </location>
</feature>
<dbReference type="InterPro" id="IPR000620">
    <property type="entry name" value="EamA_dom"/>
</dbReference>
<reference evidence="8" key="1">
    <citation type="submission" date="2023-03" db="EMBL/GenBank/DDBJ databases">
        <title>Andean soil-derived lignocellulolytic bacterial consortium as a source of novel taxa and putative plastic-active enzymes.</title>
        <authorList>
            <person name="Diaz-Garcia L."/>
            <person name="Chuvochina M."/>
            <person name="Feuerriegel G."/>
            <person name="Bunk B."/>
            <person name="Sproer C."/>
            <person name="Streit W.R."/>
            <person name="Rodriguez L.M."/>
            <person name="Overmann J."/>
            <person name="Jimenez D.J."/>
        </authorList>
    </citation>
    <scope>NUCLEOTIDE SEQUENCE</scope>
    <source>
        <strain evidence="8">MAG 26</strain>
    </source>
</reference>
<evidence type="ECO:0000259" key="7">
    <source>
        <dbReference type="Pfam" id="PF00892"/>
    </source>
</evidence>
<evidence type="ECO:0000313" key="9">
    <source>
        <dbReference type="Proteomes" id="UP001218362"/>
    </source>
</evidence>
<dbReference type="PANTHER" id="PTHR32322">
    <property type="entry name" value="INNER MEMBRANE TRANSPORTER"/>
    <property type="match status" value="1"/>
</dbReference>
<dbReference type="AlphaFoldDB" id="A0AAJ5X6H6"/>
<feature type="transmembrane region" description="Helical" evidence="6">
    <location>
        <begin position="258"/>
        <end position="278"/>
    </location>
</feature>
<evidence type="ECO:0000313" key="8">
    <source>
        <dbReference type="EMBL" id="WEK46722.1"/>
    </source>
</evidence>